<dbReference type="RefSeq" id="XP_014669038.1">
    <property type="nucleotide sequence ID" value="XM_014813552.1"/>
</dbReference>
<feature type="transmembrane region" description="Helical" evidence="9">
    <location>
        <begin position="149"/>
        <end position="167"/>
    </location>
</feature>
<evidence type="ECO:0000313" key="12">
    <source>
        <dbReference type="RefSeq" id="XP_014669038.1"/>
    </source>
</evidence>
<dbReference type="InterPro" id="IPR017452">
    <property type="entry name" value="GPCR_Rhodpsn_7TM"/>
</dbReference>
<evidence type="ECO:0000256" key="6">
    <source>
        <dbReference type="ARBA" id="ARBA00023136"/>
    </source>
</evidence>
<dbReference type="GeneID" id="106810259"/>
<dbReference type="SUPFAM" id="SSF81321">
    <property type="entry name" value="Family A G protein-coupled receptor-like"/>
    <property type="match status" value="1"/>
</dbReference>
<reference evidence="12" key="1">
    <citation type="submission" date="2025-08" db="UniProtKB">
        <authorList>
            <consortium name="RefSeq"/>
        </authorList>
    </citation>
    <scope>IDENTIFICATION</scope>
</reference>
<feature type="transmembrane region" description="Helical" evidence="9">
    <location>
        <begin position="17"/>
        <end position="38"/>
    </location>
</feature>
<dbReference type="PROSITE" id="PS50262">
    <property type="entry name" value="G_PROTEIN_RECEP_F1_2"/>
    <property type="match status" value="1"/>
</dbReference>
<protein>
    <submittedName>
        <fullName evidence="12">Histamine H3 receptor-like</fullName>
    </submittedName>
</protein>
<dbReference type="PANTHER" id="PTHR24247">
    <property type="entry name" value="5-HYDROXYTRYPTAMINE RECEPTOR"/>
    <property type="match status" value="1"/>
</dbReference>
<feature type="domain" description="G-protein coupled receptors family 1 profile" evidence="10">
    <location>
        <begin position="1"/>
        <end position="256"/>
    </location>
</feature>
<evidence type="ECO:0000256" key="9">
    <source>
        <dbReference type="SAM" id="Phobius"/>
    </source>
</evidence>
<feature type="transmembrane region" description="Helical" evidence="9">
    <location>
        <begin position="58"/>
        <end position="76"/>
    </location>
</feature>
<keyword evidence="2" id="KW-1003">Cell membrane</keyword>
<keyword evidence="3 9" id="KW-0812">Transmembrane</keyword>
<evidence type="ECO:0000313" key="11">
    <source>
        <dbReference type="Proteomes" id="UP000695022"/>
    </source>
</evidence>
<evidence type="ECO:0000256" key="2">
    <source>
        <dbReference type="ARBA" id="ARBA00022475"/>
    </source>
</evidence>
<dbReference type="Gene3D" id="1.20.1070.10">
    <property type="entry name" value="Rhodopsin 7-helix transmembrane proteins"/>
    <property type="match status" value="1"/>
</dbReference>
<evidence type="ECO:0000256" key="4">
    <source>
        <dbReference type="ARBA" id="ARBA00022989"/>
    </source>
</evidence>
<comment type="subcellular location">
    <subcellularLocation>
        <location evidence="1">Cell membrane</location>
        <topology evidence="1">Multi-pass membrane protein</topology>
    </subcellularLocation>
</comment>
<dbReference type="PANTHER" id="PTHR24247:SF195">
    <property type="entry name" value="G-PROTEIN COUPLED RECEPTORS FAMILY 1 PROFILE DOMAIN-CONTAINING PROTEIN"/>
    <property type="match status" value="1"/>
</dbReference>
<dbReference type="PRINTS" id="PR00237">
    <property type="entry name" value="GPCRRHODOPSN"/>
</dbReference>
<evidence type="ECO:0000256" key="7">
    <source>
        <dbReference type="ARBA" id="ARBA00023170"/>
    </source>
</evidence>
<evidence type="ECO:0000259" key="10">
    <source>
        <dbReference type="PROSITE" id="PS50262"/>
    </source>
</evidence>
<dbReference type="Proteomes" id="UP000695022">
    <property type="component" value="Unplaced"/>
</dbReference>
<evidence type="ECO:0000256" key="5">
    <source>
        <dbReference type="ARBA" id="ARBA00023040"/>
    </source>
</evidence>
<sequence length="371" mass="42341">MIAYAIDPRLRNVQNTYILNLAICDFFVGCVDAPIAFWDIYHDWIWVLPQPVCDFWMFVEYTWTLESVTSVILISWDRYKLVTQGASYQVQNSIRKAVVHIVVTWVVVIAFYAPSILGWRAFAGFSVLKPTLCEVEFLYNFPFTLTKNILTIVIPGALLIVVNVKVYRNIAARTRRFKQTASHTLAAPTSTDATLSKDRRAARSLFILVVAFIVMWAPWAVNTTLSTLCHECWNDYAYMASYWLLYLNSLVNPLLYAAGSPRFRVNYKRIWCCYLFRTKGIVHRITDASWSDARTQKAAACRSDCLAVQRTTHEMATVMHSYCYTVTRADDASANESEDNCCGDVGERSCVSDIHSFNGTPRPESSQERLL</sequence>
<keyword evidence="6 9" id="KW-0472">Membrane</keyword>
<keyword evidence="7" id="KW-0675">Receptor</keyword>
<name>A0ABM1EA17_PRICU</name>
<feature type="transmembrane region" description="Helical" evidence="9">
    <location>
        <begin position="205"/>
        <end position="221"/>
    </location>
</feature>
<proteinExistence type="predicted"/>
<keyword evidence="4 9" id="KW-1133">Transmembrane helix</keyword>
<dbReference type="Pfam" id="PF00001">
    <property type="entry name" value="7tm_1"/>
    <property type="match status" value="1"/>
</dbReference>
<evidence type="ECO:0000256" key="1">
    <source>
        <dbReference type="ARBA" id="ARBA00004651"/>
    </source>
</evidence>
<accession>A0ABM1EA17</accession>
<feature type="transmembrane region" description="Helical" evidence="9">
    <location>
        <begin position="97"/>
        <end position="122"/>
    </location>
</feature>
<evidence type="ECO:0000256" key="3">
    <source>
        <dbReference type="ARBA" id="ARBA00022692"/>
    </source>
</evidence>
<gene>
    <name evidence="12" type="primary">LOC106810259</name>
</gene>
<dbReference type="InterPro" id="IPR000276">
    <property type="entry name" value="GPCR_Rhodpsn"/>
</dbReference>
<feature type="transmembrane region" description="Helical" evidence="9">
    <location>
        <begin position="241"/>
        <end position="259"/>
    </location>
</feature>
<evidence type="ECO:0000256" key="8">
    <source>
        <dbReference type="ARBA" id="ARBA00023224"/>
    </source>
</evidence>
<keyword evidence="8" id="KW-0807">Transducer</keyword>
<organism evidence="11 12">
    <name type="scientific">Priapulus caudatus</name>
    <name type="common">Priapulid worm</name>
    <dbReference type="NCBI Taxonomy" id="37621"/>
    <lineage>
        <taxon>Eukaryota</taxon>
        <taxon>Metazoa</taxon>
        <taxon>Ecdysozoa</taxon>
        <taxon>Scalidophora</taxon>
        <taxon>Priapulida</taxon>
        <taxon>Priapulimorpha</taxon>
        <taxon>Priapulimorphida</taxon>
        <taxon>Priapulidae</taxon>
        <taxon>Priapulus</taxon>
    </lineage>
</organism>
<keyword evidence="11" id="KW-1185">Reference proteome</keyword>
<keyword evidence="5" id="KW-0297">G-protein coupled receptor</keyword>